<dbReference type="SUPFAM" id="SSF53335">
    <property type="entry name" value="S-adenosyl-L-methionine-dependent methyltransferases"/>
    <property type="match status" value="1"/>
</dbReference>
<dbReference type="Pfam" id="PF01209">
    <property type="entry name" value="Ubie_methyltran"/>
    <property type="match status" value="1"/>
</dbReference>
<evidence type="ECO:0008006" key="3">
    <source>
        <dbReference type="Google" id="ProtNLM"/>
    </source>
</evidence>
<gene>
    <name evidence="1" type="ORF">UR38_C0003G0161</name>
</gene>
<dbReference type="Gene3D" id="3.40.50.150">
    <property type="entry name" value="Vaccinia Virus protein VP39"/>
    <property type="match status" value="1"/>
</dbReference>
<accession>A0A0G0A8Z6</accession>
<sequence>MTINIKNTKTNKIHRVLHCLYCNKQFRFVSSNKIICQNSHEFSIDEEVLILETKIKLPKKFVWGKKLRNPKENLLLDETQSTLAKPKSKLRMEKMISFIVNNLTKNNTTILDIATGRGLLIRNLLPATENSVIYLTDLDTDVLVGTNKLIQTLHGKNTIVPITSSATHLPFNNNSIPIVVCFGINNVRKTREALIEIWRILKPEGKLIFSFSLMDQNSPSFDWLQTQNDKPNSFDVIDKWQMEAKNMGFTIFKQEILFDGPVEKAELDLIPRENGERFQDVGVVLIKKST</sequence>
<comment type="caution">
    <text evidence="1">The sequence shown here is derived from an EMBL/GenBank/DDBJ whole genome shotgun (WGS) entry which is preliminary data.</text>
</comment>
<dbReference type="CDD" id="cd02440">
    <property type="entry name" value="AdoMet_MTases"/>
    <property type="match status" value="1"/>
</dbReference>
<dbReference type="Proteomes" id="UP000033995">
    <property type="component" value="Unassembled WGS sequence"/>
</dbReference>
<dbReference type="InterPro" id="IPR029063">
    <property type="entry name" value="SAM-dependent_MTases_sf"/>
</dbReference>
<protein>
    <recommendedName>
        <fullName evidence="3">Methyltransferase domain-containing protein</fullName>
    </recommendedName>
</protein>
<dbReference type="AlphaFoldDB" id="A0A0G0A8Z6"/>
<dbReference type="EMBL" id="LBOZ01000003">
    <property type="protein sequence ID" value="KKP47756.1"/>
    <property type="molecule type" value="Genomic_DNA"/>
</dbReference>
<organism evidence="1 2">
    <name type="scientific">Candidatus Woesebacteria bacterium GW2011_GWA2_33_28</name>
    <dbReference type="NCBI Taxonomy" id="1618561"/>
    <lineage>
        <taxon>Bacteria</taxon>
        <taxon>Candidatus Woeseibacteriota</taxon>
    </lineage>
</organism>
<evidence type="ECO:0000313" key="1">
    <source>
        <dbReference type="EMBL" id="KKP47756.1"/>
    </source>
</evidence>
<reference evidence="1 2" key="1">
    <citation type="journal article" date="2015" name="Nature">
        <title>rRNA introns, odd ribosomes, and small enigmatic genomes across a large radiation of phyla.</title>
        <authorList>
            <person name="Brown C.T."/>
            <person name="Hug L.A."/>
            <person name="Thomas B.C."/>
            <person name="Sharon I."/>
            <person name="Castelle C.J."/>
            <person name="Singh A."/>
            <person name="Wilkins M.J."/>
            <person name="Williams K.H."/>
            <person name="Banfield J.F."/>
        </authorList>
    </citation>
    <scope>NUCLEOTIDE SEQUENCE [LARGE SCALE GENOMIC DNA]</scope>
</reference>
<name>A0A0G0A8Z6_9BACT</name>
<evidence type="ECO:0000313" key="2">
    <source>
        <dbReference type="Proteomes" id="UP000033995"/>
    </source>
</evidence>
<proteinExistence type="predicted"/>